<dbReference type="eggNOG" id="COG1842">
    <property type="taxonomic scope" value="Bacteria"/>
</dbReference>
<dbReference type="AlphaFoldDB" id="A1ZJ30"/>
<name>A1ZJ30_MICM2</name>
<sequence length="229" mass="25660">MGIFKRIKDIVKSNVNDRLDKIEEKNPEKMIKQVVTDMQKAVAQATSALATAMSQERKMEHEYKKNASAAKNWEHKAMQALQAGNEDVARQCLSKKSEAETQANQYKTMFERSQADTVKLREQVQDLKTKLQDAKNKESMLIARGKAAQARTKMAKELGNGVDAESALGKFDKYEEKIMKAEAEAEAYESLGSADKALDDEIKQISTDNNVDDDLAKLRAKINNQGTDQ</sequence>
<reference evidence="3 4" key="1">
    <citation type="submission" date="2007-01" db="EMBL/GenBank/DDBJ databases">
        <authorList>
            <person name="Haygood M."/>
            <person name="Podell S."/>
            <person name="Anderson C."/>
            <person name="Hopkinson B."/>
            <person name="Roe K."/>
            <person name="Barbeau K."/>
            <person name="Gaasterland T."/>
            <person name="Ferriera S."/>
            <person name="Johnson J."/>
            <person name="Kravitz S."/>
            <person name="Beeson K."/>
            <person name="Sutton G."/>
            <person name="Rogers Y.-H."/>
            <person name="Friedman R."/>
            <person name="Frazier M."/>
            <person name="Venter J.C."/>
        </authorList>
    </citation>
    <scope>NUCLEOTIDE SEQUENCE [LARGE SCALE GENOMIC DNA]</scope>
    <source>
        <strain evidence="3 4">ATCC 23134</strain>
    </source>
</reference>
<dbReference type="Pfam" id="PF04012">
    <property type="entry name" value="PspA_IM30"/>
    <property type="match status" value="1"/>
</dbReference>
<dbReference type="OrthoDB" id="9779630at2"/>
<accession>A1ZJ30</accession>
<evidence type="ECO:0000313" key="4">
    <source>
        <dbReference type="Proteomes" id="UP000004095"/>
    </source>
</evidence>
<feature type="coiled-coil region" evidence="2">
    <location>
        <begin position="117"/>
        <end position="191"/>
    </location>
</feature>
<keyword evidence="2" id="KW-0175">Coiled coil</keyword>
<evidence type="ECO:0000256" key="2">
    <source>
        <dbReference type="SAM" id="Coils"/>
    </source>
</evidence>
<dbReference type="EMBL" id="AAWS01000010">
    <property type="protein sequence ID" value="EAY29566.1"/>
    <property type="molecule type" value="Genomic_DNA"/>
</dbReference>
<protein>
    <submittedName>
        <fullName evidence="3">Phage shock protein A</fullName>
    </submittedName>
</protein>
<gene>
    <name evidence="3" type="ORF">M23134_00450</name>
</gene>
<organism evidence="3 4">
    <name type="scientific">Microscilla marina ATCC 23134</name>
    <dbReference type="NCBI Taxonomy" id="313606"/>
    <lineage>
        <taxon>Bacteria</taxon>
        <taxon>Pseudomonadati</taxon>
        <taxon>Bacteroidota</taxon>
        <taxon>Cytophagia</taxon>
        <taxon>Cytophagales</taxon>
        <taxon>Microscillaceae</taxon>
        <taxon>Microscilla</taxon>
    </lineage>
</organism>
<dbReference type="RefSeq" id="WP_002695982.1">
    <property type="nucleotide sequence ID" value="NZ_AAWS01000010.1"/>
</dbReference>
<dbReference type="Proteomes" id="UP000004095">
    <property type="component" value="Unassembled WGS sequence"/>
</dbReference>
<dbReference type="PANTHER" id="PTHR31088">
    <property type="entry name" value="MEMBRANE-ASSOCIATED PROTEIN VIPP1, CHLOROPLASTIC"/>
    <property type="match status" value="1"/>
</dbReference>
<dbReference type="PANTHER" id="PTHR31088:SF6">
    <property type="entry name" value="PHAGE SHOCK PROTEIN A"/>
    <property type="match status" value="1"/>
</dbReference>
<keyword evidence="4" id="KW-1185">Reference proteome</keyword>
<evidence type="ECO:0000256" key="1">
    <source>
        <dbReference type="ARBA" id="ARBA00043985"/>
    </source>
</evidence>
<comment type="similarity">
    <text evidence="1">Belongs to the PspA/Vipp/IM30 family.</text>
</comment>
<proteinExistence type="inferred from homology"/>
<comment type="caution">
    <text evidence="3">The sequence shown here is derived from an EMBL/GenBank/DDBJ whole genome shotgun (WGS) entry which is preliminary data.</text>
</comment>
<evidence type="ECO:0000313" key="3">
    <source>
        <dbReference type="EMBL" id="EAY29566.1"/>
    </source>
</evidence>
<dbReference type="InterPro" id="IPR007157">
    <property type="entry name" value="PspA_VIPP1"/>
</dbReference>